<keyword evidence="10 16" id="KW-0863">Zinc-finger</keyword>
<evidence type="ECO:0000256" key="17">
    <source>
        <dbReference type="SAM" id="MobiDB-lite"/>
    </source>
</evidence>
<evidence type="ECO:0000256" key="16">
    <source>
        <dbReference type="PROSITE-ProRule" id="PRU00723"/>
    </source>
</evidence>
<feature type="domain" description="C3H1-type" evidence="18">
    <location>
        <begin position="368"/>
        <end position="395"/>
    </location>
</feature>
<comment type="caution">
    <text evidence="19">The sequence shown here is derived from an EMBL/GenBank/DDBJ whole genome shotgun (WGS) entry which is preliminary data.</text>
</comment>
<dbReference type="Gene3D" id="3.40.30.10">
    <property type="entry name" value="Glutaredoxin"/>
    <property type="match status" value="1"/>
</dbReference>
<evidence type="ECO:0000256" key="11">
    <source>
        <dbReference type="ARBA" id="ARBA00022833"/>
    </source>
</evidence>
<dbReference type="CDD" id="cd09272">
    <property type="entry name" value="RNase_HI_RT_Ty1"/>
    <property type="match status" value="1"/>
</dbReference>
<dbReference type="InterPro" id="IPR013103">
    <property type="entry name" value="RVT_2"/>
</dbReference>
<comment type="subcellular location">
    <subcellularLocation>
        <location evidence="1">Membrane</location>
        <topology evidence="1">Single-pass type II membrane protein</topology>
    </subcellularLocation>
</comment>
<dbReference type="GO" id="GO:0016020">
    <property type="term" value="C:membrane"/>
    <property type="evidence" value="ECO:0007669"/>
    <property type="project" value="UniProtKB-SubCell"/>
</dbReference>
<dbReference type="Pfam" id="PF02434">
    <property type="entry name" value="Fringe"/>
    <property type="match status" value="1"/>
</dbReference>
<evidence type="ECO:0000256" key="6">
    <source>
        <dbReference type="ARBA" id="ARBA00022679"/>
    </source>
</evidence>
<dbReference type="Gene3D" id="3.40.50.300">
    <property type="entry name" value="P-loop containing nucleotide triphosphate hydrolases"/>
    <property type="match status" value="1"/>
</dbReference>
<feature type="non-terminal residue" evidence="19">
    <location>
        <position position="1"/>
    </location>
</feature>
<dbReference type="PROSITE" id="PS50103">
    <property type="entry name" value="ZF_C3H1"/>
    <property type="match status" value="1"/>
</dbReference>
<evidence type="ECO:0000256" key="7">
    <source>
        <dbReference type="ARBA" id="ARBA00022692"/>
    </source>
</evidence>
<gene>
    <name evidence="19" type="primary">B3GLCT</name>
    <name evidence="19" type="ORF">SNAT2548_LOCUS17199</name>
</gene>
<feature type="compositionally biased region" description="Basic and acidic residues" evidence="17">
    <location>
        <begin position="314"/>
        <end position="325"/>
    </location>
</feature>
<dbReference type="OrthoDB" id="421979at2759"/>
<evidence type="ECO:0000256" key="12">
    <source>
        <dbReference type="ARBA" id="ARBA00022840"/>
    </source>
</evidence>
<dbReference type="SMART" id="SM00356">
    <property type="entry name" value="ZnF_C3H1"/>
    <property type="match status" value="1"/>
</dbReference>
<evidence type="ECO:0000256" key="13">
    <source>
        <dbReference type="ARBA" id="ARBA00022968"/>
    </source>
</evidence>
<evidence type="ECO:0000313" key="20">
    <source>
        <dbReference type="Proteomes" id="UP000604046"/>
    </source>
</evidence>
<keyword evidence="6" id="KW-0808">Transferase</keyword>
<dbReference type="Pfam" id="PF06414">
    <property type="entry name" value="Zeta_toxin"/>
    <property type="match status" value="1"/>
</dbReference>
<dbReference type="PANTHER" id="PTHR23033">
    <property type="entry name" value="BETA1,3-GALACTOSYLTRANSFERASE"/>
    <property type="match status" value="1"/>
</dbReference>
<dbReference type="SUPFAM" id="SSF90229">
    <property type="entry name" value="CCCH zinc finger"/>
    <property type="match status" value="1"/>
</dbReference>
<dbReference type="SUPFAM" id="SSF52833">
    <property type="entry name" value="Thioredoxin-like"/>
    <property type="match status" value="1"/>
</dbReference>
<dbReference type="GO" id="GO:0016301">
    <property type="term" value="F:kinase activity"/>
    <property type="evidence" value="ECO:0007669"/>
    <property type="project" value="InterPro"/>
</dbReference>
<feature type="compositionally biased region" description="Acidic residues" evidence="17">
    <location>
        <begin position="10"/>
        <end position="23"/>
    </location>
</feature>
<dbReference type="PROSITE" id="PS51354">
    <property type="entry name" value="GLUTAREDOXIN_2"/>
    <property type="match status" value="1"/>
</dbReference>
<feature type="compositionally biased region" description="Low complexity" evidence="17">
    <location>
        <begin position="724"/>
        <end position="735"/>
    </location>
</feature>
<sequence>MHYDIGSEHEEGEEEEEREDDPIIDVTDAPGEEEVDYEQDTYHNKDLRDLKIPALPSTAAGYRAWRNGVLTSFSSIDKSGNARILRWLQVALDPAIGDRQMRNLQVTSDGLPRLDAFLAAQLTDPKHLKGDYGVAAQAFTERAHALGVQPSGRALLAMLSRRCRVDRIRGATVSQQTLLAIQLEGFSQQQLQAFREKVEFCLNGFSPEAWPAESTLFSWLYSKLKHCRLLSRAVDKIKDSNPGSNKRTFAWLWSQLVELLDELREEANEESIRDTLIKPKAKAAPAPKKEERSRDKPDKPTPANPAPPAKTKGSGKDGKDKDGKGKGGKGSGKGADSQKTPNKPKAKSGGKGQGSKAEGKAPSKGNAPKATVPCLFFPKGTCNRGENCPFSHETSPGNKAPGSKTTGASATAKSSAAAVALLLPTTARGASVDGSSTPSKTTFWKRSGLSRFFQFVSGWFTVFSNICAPACPATVTPLLVASQHQHPQQGWFYHEWIADSGAGRSLESREALNEQGIPEDAYAHMAEQAPTVSFSTGNGVVDSGLMLGFEGSILGNNSAYLLDNCPSVKSLGELVETKSMPFVWLPGKLPMFLSSVEHVQVIEESAICADRVEGNVPIFREQVRFVSPSTVAMPGFMSDARKAKPLARTTIEPSRHTTYRPSPHITEESTLLELLQDPGVPSKTASGSRDPPPDSDDELKSRAKSSSARKPKAKPSPKDKVKGAKAPKPAEAAKAPEPPAPVEPEVPPPPLPPPAIPPGSGSDSGEDVTSERQKQLIKEASSMAHKLTHIPKNPYCEICQRSRMYRQRVTKKRAEPLEDRGDLPPAEQFGERIATDYIIPSKREHAVHVIRDEYSGALRAFVCARTAERAAQNLLTFVGARYKHLPNVLCKADDAKELIAAVSQIGWVHEATLENRFPHNAQLEREIRTLEESTRAVHLAAGFHVVPDLWHVSVQFAAQTLTVVPWQGKDKSRFEVATGSPFEGPRLPLGQLVHYRIHDPSRRHKFEATTAPGLFAGWRFEHGFVYRDVIWVLDYEAVKSKSIGYRDMIPVPYAEVHVPETETFPLKAAADLALRVFQDPKLEAITALDIPFSSLSPADPPRRRAEYITLERILKFGATPGCKACTFDSVKHSPKCRARFDALIKADRIALTSKPPEPVPPAELPEGVGLHPSSEPAVEGLVAKVELGVTQVFVDANRERVRQRKVQTLIGKDVLFEYACGDSSELSQAASEIGINSIRLCRSMIDLSNEEHVKQVQGQVEASPGCDVWLSLPCTEFSPWQNMNVHRHGAKYGKGLRNRQEKSKLMFLYARKVLATAIANHGRIAVEWPKGSGWWDLPEWKEFQDEHGLHKVSFDGCMAGVKGREHPIRKPWSVATNDLRLVQFLGQLQCDGSHQHEAAEGSQTKQTDAYPRELAHNIVEAWYPQRYHRHIPSMVTKNLTKREWKADPRGVAAVKKEAEGLRSNGTWDDLTVCLLSSLRADAKRQNRKLKIAELLTLCGIKHFELPEHEHKFKGRIVYRGDCIFDQFGNHVLFEDVATTPTSLVALNIALFFGCQDGNAVSLADAIQAFLQADLAEAGEPDTWVILPEELWLDTWHKAYPSGSKLVVRLKRSLYGHPLAGKLWQKHLASVLTSFGGIEMDLFPSNFIFQMGSHTLLLNVYVDDLTLSGAKHLHAQFWKRLRAHIKLEDECYIEASNARILGRGHRIQRGSDFTTLVLDMSAFAEQVVEAYCELADVPKAKLRNVTTPSLSEALMSDEDLQQPGTLSHVAAKVLMKALWLGRLARPDLCFIIGRLASRVAAWTKWEDKQLLRLISYLHGTTGLCLAATVNHHEAPQIHIFTDSDFASCPHSAKSTSGIYMTIGSTDFRFPLWWASKKQTSVARSTPEAEAIAMASAMFGEALNIQVMMEHLLGRAIDVVFHQDNETLLKVLATGYSAKLRHCNRVHRVNIASMSEQLESPQVTAVYCKSESQIANGLTKVIPPAEWPHTLAQFGLTASSDGPHLETAVAALAEANLAAEVFAGSCPKVPTCQHLVQLLTFLDVKYIQRARLLHSQAGYSAMVSYWSGKLAKLVPSTQTARRKASKLTLVALVFSISARSAPWLQLAAGHMLCRGACRGRIHLLASVGKFTESVRGLQSCWSSLGRTLPLRTPWRHLGLSPELNLRQGALSVRAVGPDSAASVFVPLQYLWQVDANYDWGKPSSENYQATSGGNNSGLFADIRNRLDIAYHGYYLERRQRLQDEMLQDVLATGLPDERPWIVYTAGAMGAGKSHVVRWLSRNDYFALPIFVQIDLDRFRTQLPEWPGYVARNSATAGQLTHREAGYCAEIAQEAALQRCKHVWVDGSLHDAEWYASEFRRIRKEHPQYRIAMYHVVANWTTVQGRAAARANQTGRVVPKDALQKSFRQVPQAVRQLQPLVDFYARIENQEASPRLVDVRVKNARGLIEKPPCSWDVLRSEFAPLRGASQEGALKSWLQRLIDEEHVLIFTHSQGSGSCQRFLTEVLGIPGVRVLELDQMSSWPFEEDTWEDKGSGRMSTTKEGFGFVVLHELSKMTGMDTVPQIFAGGTFIGGCEQLQRLQQSGLLTQRIQSAVQAAERKRLLLPLRVSCRPPLEISLYVRSQDLPHQKRALDELTAAAVEAGWPHTAVVSMADAEKEFRHEGLWSFLPWIWQSEQKRKGSGRGKRQAGGSQRWTVFAEPATMVDPARLEEILAGYDAKEPWYLGRSLTDDQMSIIHHYQQEPAYPLGHAAFALSAALLRKVVQDLQDKPLGGGQQIEPVWELANRLSKLGTHIHDRKDAFCLRKATGCATWVRELDRYRPAMGLSPRDVVIAVKTVGKFHQPRIPLLKEFWADASPSDVLYLSNEGDDGQLGATVIDLSREFGDMVDPSKESTKQGSGHCSKMQAILRYLSKHQPQRRWYVITDDDTLLNVPRLLRVLDSHDDQKAVYLGERYGWSHTEDREGTNYITTGAGMALSAKALQLVVACSSCTCRTPDSPDDMTLGSWFRSLGIQ</sequence>
<dbReference type="Gene3D" id="4.10.1000.10">
    <property type="entry name" value="Zinc finger, CCCH-type"/>
    <property type="match status" value="1"/>
</dbReference>
<dbReference type="Gene3D" id="3.90.550.50">
    <property type="match status" value="2"/>
</dbReference>
<dbReference type="InterPro" id="IPR000571">
    <property type="entry name" value="Znf_CCCH"/>
</dbReference>
<evidence type="ECO:0000259" key="18">
    <source>
        <dbReference type="PROSITE" id="PS50103"/>
    </source>
</evidence>
<comment type="similarity">
    <text evidence="3">Belongs to the glycosyltransferase 31 family. Beta3-Gal-T subfamily.</text>
</comment>
<keyword evidence="9" id="KW-0547">Nucleotide-binding</keyword>
<evidence type="ECO:0000256" key="8">
    <source>
        <dbReference type="ARBA" id="ARBA00022723"/>
    </source>
</evidence>
<evidence type="ECO:0000313" key="19">
    <source>
        <dbReference type="EMBL" id="CAE7328568.1"/>
    </source>
</evidence>
<keyword evidence="5" id="KW-0328">Glycosyltransferase</keyword>
<dbReference type="InterPro" id="IPR027417">
    <property type="entry name" value="P-loop_NTPase"/>
</dbReference>
<dbReference type="InterPro" id="IPR036855">
    <property type="entry name" value="Znf_CCCH_sf"/>
</dbReference>
<keyword evidence="11 16" id="KW-0862">Zinc</keyword>
<feature type="region of interest" description="Disordered" evidence="17">
    <location>
        <begin position="645"/>
        <end position="664"/>
    </location>
</feature>
<protein>
    <recommendedName>
        <fullName evidence="4">N-acetylgalactosaminide beta-1,3-galactosyltransferase</fullName>
        <ecNumber evidence="4">2.4.1.122</ecNumber>
    </recommendedName>
</protein>
<evidence type="ECO:0000256" key="15">
    <source>
        <dbReference type="ARBA" id="ARBA00023136"/>
    </source>
</evidence>
<dbReference type="InterPro" id="IPR010488">
    <property type="entry name" value="Zeta_toxin_domain"/>
</dbReference>
<evidence type="ECO:0000256" key="9">
    <source>
        <dbReference type="ARBA" id="ARBA00022741"/>
    </source>
</evidence>
<dbReference type="InterPro" id="IPR036249">
    <property type="entry name" value="Thioredoxin-like_sf"/>
</dbReference>
<dbReference type="EC" id="2.4.1.122" evidence="4"/>
<feature type="compositionally biased region" description="Pro residues" evidence="17">
    <location>
        <begin position="736"/>
        <end position="757"/>
    </location>
</feature>
<keyword evidence="20" id="KW-1185">Reference proteome</keyword>
<dbReference type="Proteomes" id="UP000604046">
    <property type="component" value="Unassembled WGS sequence"/>
</dbReference>
<keyword evidence="8 16" id="KW-0479">Metal-binding</keyword>
<comment type="pathway">
    <text evidence="2">Protein modification; protein glycosylation.</text>
</comment>
<evidence type="ECO:0000256" key="2">
    <source>
        <dbReference type="ARBA" id="ARBA00004922"/>
    </source>
</evidence>
<dbReference type="GO" id="GO:0008270">
    <property type="term" value="F:zinc ion binding"/>
    <property type="evidence" value="ECO:0007669"/>
    <property type="project" value="UniProtKB-KW"/>
</dbReference>
<evidence type="ECO:0000256" key="14">
    <source>
        <dbReference type="ARBA" id="ARBA00022989"/>
    </source>
</evidence>
<feature type="zinc finger region" description="C3H1-type" evidence="16">
    <location>
        <begin position="368"/>
        <end position="395"/>
    </location>
</feature>
<keyword evidence="15" id="KW-0472">Membrane</keyword>
<proteinExistence type="inferred from homology"/>
<evidence type="ECO:0000256" key="1">
    <source>
        <dbReference type="ARBA" id="ARBA00004606"/>
    </source>
</evidence>
<dbReference type="GO" id="GO:0016263">
    <property type="term" value="F:glycoprotein-N-acetylgalactosamine 3-beta-galactosyltransferase activity"/>
    <property type="evidence" value="ECO:0007669"/>
    <property type="project" value="UniProtKB-EC"/>
</dbReference>
<dbReference type="EMBL" id="CAJNDS010002103">
    <property type="protein sequence ID" value="CAE7328568.1"/>
    <property type="molecule type" value="Genomic_DNA"/>
</dbReference>
<keyword evidence="12" id="KW-0067">ATP-binding</keyword>
<accession>A0A812P0E1</accession>
<evidence type="ECO:0000256" key="3">
    <source>
        <dbReference type="ARBA" id="ARBA00006462"/>
    </source>
</evidence>
<feature type="region of interest" description="Disordered" evidence="17">
    <location>
        <begin position="270"/>
        <end position="369"/>
    </location>
</feature>
<evidence type="ECO:0000256" key="5">
    <source>
        <dbReference type="ARBA" id="ARBA00022676"/>
    </source>
</evidence>
<evidence type="ECO:0000256" key="4">
    <source>
        <dbReference type="ARBA" id="ARBA00012557"/>
    </source>
</evidence>
<dbReference type="InterPro" id="IPR003378">
    <property type="entry name" value="Fringe-like_glycosylTrfase"/>
</dbReference>
<dbReference type="InterPro" id="IPR026050">
    <property type="entry name" value="C1GALT1/C1GALT1_chp1"/>
</dbReference>
<keyword evidence="14" id="KW-1133">Transmembrane helix</keyword>
<keyword evidence="7" id="KW-0812">Transmembrane</keyword>
<dbReference type="Pfam" id="PF07727">
    <property type="entry name" value="RVT_2"/>
    <property type="match status" value="1"/>
</dbReference>
<feature type="region of interest" description="Disordered" evidence="17">
    <location>
        <begin position="678"/>
        <end position="773"/>
    </location>
</feature>
<dbReference type="PANTHER" id="PTHR23033:SF14">
    <property type="entry name" value="GLYCOPROTEIN-N-ACETYLGALACTOSAMINE 3-BETA-GALACTOSYLTRANSFERASE 1-RELATED"/>
    <property type="match status" value="1"/>
</dbReference>
<dbReference type="GO" id="GO:0005524">
    <property type="term" value="F:ATP binding"/>
    <property type="evidence" value="ECO:0007669"/>
    <property type="project" value="UniProtKB-KW"/>
</dbReference>
<organism evidence="19 20">
    <name type="scientific">Symbiodinium natans</name>
    <dbReference type="NCBI Taxonomy" id="878477"/>
    <lineage>
        <taxon>Eukaryota</taxon>
        <taxon>Sar</taxon>
        <taxon>Alveolata</taxon>
        <taxon>Dinophyceae</taxon>
        <taxon>Suessiales</taxon>
        <taxon>Symbiodiniaceae</taxon>
        <taxon>Symbiodinium</taxon>
    </lineage>
</organism>
<evidence type="ECO:0000256" key="10">
    <source>
        <dbReference type="ARBA" id="ARBA00022771"/>
    </source>
</evidence>
<feature type="region of interest" description="Disordered" evidence="17">
    <location>
        <begin position="1"/>
        <end position="34"/>
    </location>
</feature>
<feature type="compositionally biased region" description="Basic and acidic residues" evidence="17">
    <location>
        <begin position="287"/>
        <end position="299"/>
    </location>
</feature>
<dbReference type="Pfam" id="PF00642">
    <property type="entry name" value="zf-CCCH"/>
    <property type="match status" value="1"/>
</dbReference>
<name>A0A812P0E1_9DINO</name>
<reference evidence="19" key="1">
    <citation type="submission" date="2021-02" db="EMBL/GenBank/DDBJ databases">
        <authorList>
            <person name="Dougan E. K."/>
            <person name="Rhodes N."/>
            <person name="Thang M."/>
            <person name="Chan C."/>
        </authorList>
    </citation>
    <scope>NUCLEOTIDE SEQUENCE</scope>
</reference>
<keyword evidence="13" id="KW-0735">Signal-anchor</keyword>